<dbReference type="Proteomes" id="UP000481872">
    <property type="component" value="Unassembled WGS sequence"/>
</dbReference>
<keyword evidence="1" id="KW-0812">Transmembrane</keyword>
<reference evidence="2 3" key="1">
    <citation type="submission" date="2020-02" db="EMBL/GenBank/DDBJ databases">
        <title>Genome assembly of a novel Clostridium senegalense strain.</title>
        <authorList>
            <person name="Gupta T.B."/>
            <person name="Jauregui R."/>
            <person name="Maclean P."/>
            <person name="Nawarathana A."/>
            <person name="Brightwell G."/>
        </authorList>
    </citation>
    <scope>NUCLEOTIDE SEQUENCE [LARGE SCALE GENOMIC DNA]</scope>
    <source>
        <strain evidence="2 3">AGRFS4</strain>
    </source>
</reference>
<comment type="caution">
    <text evidence="2">The sequence shown here is derived from an EMBL/GenBank/DDBJ whole genome shotgun (WGS) entry which is preliminary data.</text>
</comment>
<evidence type="ECO:0000313" key="2">
    <source>
        <dbReference type="EMBL" id="NEU04240.1"/>
    </source>
</evidence>
<keyword evidence="1" id="KW-1133">Transmembrane helix</keyword>
<dbReference type="EMBL" id="JAAGPU010000006">
    <property type="protein sequence ID" value="NEU04240.1"/>
    <property type="molecule type" value="Genomic_DNA"/>
</dbReference>
<sequence length="134" mass="15661">MKIKNILNWMFSSIQVGIIIFGIVIHQLSTKKMGVMRSLIYRNHVWNSKNIDKTLICILMITAVILLILTIYNYKKNKVWNIVNFIILILNILAIMFMTKLNSDLILSYYVLSMSITIVFVIEVLKKLLLKQQN</sequence>
<gene>
    <name evidence="2" type="ORF">G3M99_05060</name>
</gene>
<keyword evidence="3" id="KW-1185">Reference proteome</keyword>
<evidence type="ECO:0000313" key="3">
    <source>
        <dbReference type="Proteomes" id="UP000481872"/>
    </source>
</evidence>
<keyword evidence="1" id="KW-0472">Membrane</keyword>
<protein>
    <submittedName>
        <fullName evidence="2">Uncharacterized protein</fullName>
    </submittedName>
</protein>
<feature type="transmembrane region" description="Helical" evidence="1">
    <location>
        <begin position="53"/>
        <end position="72"/>
    </location>
</feature>
<dbReference type="AlphaFoldDB" id="A0A6M0H0C5"/>
<organism evidence="2 3">
    <name type="scientific">Clostridium senegalense</name>
    <dbReference type="NCBI Taxonomy" id="1465809"/>
    <lineage>
        <taxon>Bacteria</taxon>
        <taxon>Bacillati</taxon>
        <taxon>Bacillota</taxon>
        <taxon>Clostridia</taxon>
        <taxon>Eubacteriales</taxon>
        <taxon>Clostridiaceae</taxon>
        <taxon>Clostridium</taxon>
    </lineage>
</organism>
<feature type="transmembrane region" description="Helical" evidence="1">
    <location>
        <begin position="79"/>
        <end position="99"/>
    </location>
</feature>
<name>A0A6M0H0C5_9CLOT</name>
<dbReference type="RefSeq" id="WP_061996604.1">
    <property type="nucleotide sequence ID" value="NZ_JAAGPU010000006.1"/>
</dbReference>
<feature type="transmembrane region" description="Helical" evidence="1">
    <location>
        <begin position="105"/>
        <end position="125"/>
    </location>
</feature>
<evidence type="ECO:0000256" key="1">
    <source>
        <dbReference type="SAM" id="Phobius"/>
    </source>
</evidence>
<proteinExistence type="predicted"/>
<feature type="transmembrane region" description="Helical" evidence="1">
    <location>
        <begin position="7"/>
        <end position="28"/>
    </location>
</feature>
<accession>A0A6M0H0C5</accession>